<dbReference type="EMBL" id="BKCJ011487177">
    <property type="protein sequence ID" value="GFD37527.1"/>
    <property type="molecule type" value="Genomic_DNA"/>
</dbReference>
<comment type="caution">
    <text evidence="1">The sequence shown here is derived from an EMBL/GenBank/DDBJ whole genome shotgun (WGS) entry which is preliminary data.</text>
</comment>
<protein>
    <recommendedName>
        <fullName evidence="2">Reverse transcriptase domain-containing protein</fullName>
    </recommendedName>
</protein>
<sequence>IFDPEEDIVLIEKLINLDSTKDLTPPHNINPLSGSTTSSSPNHLLEEFADELALITFPPGNYDLPFDIESDLKEIEYFLNHDPIKGMDSILEDSIDENNLANPNVNIFDTIPEMFTYEHALDYSSPSLYDDFDDDLDEFEFDNDYAYNDPFDSKREKIKES</sequence>
<name>A0A699VQQ3_TANCI</name>
<dbReference type="AlphaFoldDB" id="A0A699VQQ3"/>
<feature type="non-terminal residue" evidence="1">
    <location>
        <position position="161"/>
    </location>
</feature>
<organism evidence="1">
    <name type="scientific">Tanacetum cinerariifolium</name>
    <name type="common">Dalmatian daisy</name>
    <name type="synonym">Chrysanthemum cinerariifolium</name>
    <dbReference type="NCBI Taxonomy" id="118510"/>
    <lineage>
        <taxon>Eukaryota</taxon>
        <taxon>Viridiplantae</taxon>
        <taxon>Streptophyta</taxon>
        <taxon>Embryophyta</taxon>
        <taxon>Tracheophyta</taxon>
        <taxon>Spermatophyta</taxon>
        <taxon>Magnoliopsida</taxon>
        <taxon>eudicotyledons</taxon>
        <taxon>Gunneridae</taxon>
        <taxon>Pentapetalae</taxon>
        <taxon>asterids</taxon>
        <taxon>campanulids</taxon>
        <taxon>Asterales</taxon>
        <taxon>Asteraceae</taxon>
        <taxon>Asteroideae</taxon>
        <taxon>Anthemideae</taxon>
        <taxon>Anthemidinae</taxon>
        <taxon>Tanacetum</taxon>
    </lineage>
</organism>
<gene>
    <name evidence="1" type="ORF">Tci_909496</name>
</gene>
<proteinExistence type="predicted"/>
<evidence type="ECO:0000313" key="1">
    <source>
        <dbReference type="EMBL" id="GFD37527.1"/>
    </source>
</evidence>
<evidence type="ECO:0008006" key="2">
    <source>
        <dbReference type="Google" id="ProtNLM"/>
    </source>
</evidence>
<accession>A0A699VQQ3</accession>
<feature type="non-terminal residue" evidence="1">
    <location>
        <position position="1"/>
    </location>
</feature>
<reference evidence="1" key="1">
    <citation type="journal article" date="2019" name="Sci. Rep.">
        <title>Draft genome of Tanacetum cinerariifolium, the natural source of mosquito coil.</title>
        <authorList>
            <person name="Yamashiro T."/>
            <person name="Shiraishi A."/>
            <person name="Satake H."/>
            <person name="Nakayama K."/>
        </authorList>
    </citation>
    <scope>NUCLEOTIDE SEQUENCE</scope>
</reference>